<evidence type="ECO:0000256" key="7">
    <source>
        <dbReference type="ARBA" id="ARBA00022679"/>
    </source>
</evidence>
<dbReference type="OrthoDB" id="615426at2759"/>
<feature type="domain" description="Pterin-binding" evidence="15">
    <location>
        <begin position="181"/>
        <end position="439"/>
    </location>
</feature>
<evidence type="ECO:0000256" key="13">
    <source>
        <dbReference type="ARBA" id="ARBA00022909"/>
    </source>
</evidence>
<keyword evidence="17" id="KW-1185">Reference proteome</keyword>
<evidence type="ECO:0000256" key="12">
    <source>
        <dbReference type="ARBA" id="ARBA00022842"/>
    </source>
</evidence>
<proteinExistence type="inferred from homology"/>
<dbReference type="AlphaFoldDB" id="A0A2R5G0Z6"/>
<comment type="similarity">
    <text evidence="6">In the C-terminal section; belongs to the DHPS family.</text>
</comment>
<evidence type="ECO:0000256" key="6">
    <source>
        <dbReference type="ARBA" id="ARBA00009951"/>
    </source>
</evidence>
<dbReference type="GO" id="GO:0003848">
    <property type="term" value="F:2-amino-4-hydroxy-6-hydroxymethyldihydropteridine diphosphokinase activity"/>
    <property type="evidence" value="ECO:0007669"/>
    <property type="project" value="UniProtKB-EC"/>
</dbReference>
<dbReference type="InterPro" id="IPR035907">
    <property type="entry name" value="Hppk_sf"/>
</dbReference>
<dbReference type="PANTHER" id="PTHR20941">
    <property type="entry name" value="FOLATE SYNTHESIS PROTEINS"/>
    <property type="match status" value="1"/>
</dbReference>
<dbReference type="GO" id="GO:0005829">
    <property type="term" value="C:cytosol"/>
    <property type="evidence" value="ECO:0007669"/>
    <property type="project" value="TreeGrafter"/>
</dbReference>
<evidence type="ECO:0000256" key="14">
    <source>
        <dbReference type="ARBA" id="ARBA00023268"/>
    </source>
</evidence>
<evidence type="ECO:0000256" key="3">
    <source>
        <dbReference type="ARBA" id="ARBA00001946"/>
    </source>
</evidence>
<dbReference type="GO" id="GO:0004156">
    <property type="term" value="F:dihydropteroate synthase activity"/>
    <property type="evidence" value="ECO:0007669"/>
    <property type="project" value="UniProtKB-EC"/>
</dbReference>
<dbReference type="SUPFAM" id="SSF51717">
    <property type="entry name" value="Dihydropteroate synthetase-like"/>
    <property type="match status" value="1"/>
</dbReference>
<dbReference type="InterPro" id="IPR000489">
    <property type="entry name" value="Pterin-binding_dom"/>
</dbReference>
<dbReference type="GO" id="GO:0046656">
    <property type="term" value="P:folic acid biosynthetic process"/>
    <property type="evidence" value="ECO:0007669"/>
    <property type="project" value="UniProtKB-KW"/>
</dbReference>
<comment type="pathway">
    <text evidence="5">Cofactor biosynthesis; tetrahydrofolate biosynthesis; 2-amino-4-hydroxy-6-hydroxymethyl-7,8-dihydropteridine diphosphate from 7,8-dihydroneopterin triphosphate: step 4/4.</text>
</comment>
<evidence type="ECO:0000256" key="8">
    <source>
        <dbReference type="ARBA" id="ARBA00022723"/>
    </source>
</evidence>
<keyword evidence="11" id="KW-0067">ATP-binding</keyword>
<comment type="cofactor">
    <cofactor evidence="3">
        <name>Mg(2+)</name>
        <dbReference type="ChEBI" id="CHEBI:18420"/>
    </cofactor>
</comment>
<organism evidence="16 17">
    <name type="scientific">Hondaea fermentalgiana</name>
    <dbReference type="NCBI Taxonomy" id="2315210"/>
    <lineage>
        <taxon>Eukaryota</taxon>
        <taxon>Sar</taxon>
        <taxon>Stramenopiles</taxon>
        <taxon>Bigyra</taxon>
        <taxon>Labyrinthulomycetes</taxon>
        <taxon>Thraustochytrida</taxon>
        <taxon>Thraustochytriidae</taxon>
        <taxon>Hondaea</taxon>
    </lineage>
</organism>
<evidence type="ECO:0000256" key="4">
    <source>
        <dbReference type="ARBA" id="ARBA00004763"/>
    </source>
</evidence>
<evidence type="ECO:0000256" key="1">
    <source>
        <dbReference type="ARBA" id="ARBA00000012"/>
    </source>
</evidence>
<dbReference type="PROSITE" id="PS00794">
    <property type="entry name" value="HPPK"/>
    <property type="match status" value="1"/>
</dbReference>
<dbReference type="CDD" id="cd00483">
    <property type="entry name" value="HPPK"/>
    <property type="match status" value="1"/>
</dbReference>
<dbReference type="CDD" id="cd00739">
    <property type="entry name" value="DHPS"/>
    <property type="match status" value="1"/>
</dbReference>
<evidence type="ECO:0000256" key="11">
    <source>
        <dbReference type="ARBA" id="ARBA00022840"/>
    </source>
</evidence>
<dbReference type="Gene3D" id="3.30.70.560">
    <property type="entry name" value="7,8-Dihydro-6-hydroxymethylpterin-pyrophosphokinase HPPK"/>
    <property type="match status" value="1"/>
</dbReference>
<dbReference type="InterPro" id="IPR000550">
    <property type="entry name" value="Hppk"/>
</dbReference>
<evidence type="ECO:0000256" key="5">
    <source>
        <dbReference type="ARBA" id="ARBA00005051"/>
    </source>
</evidence>
<sequence length="456" mass="50009">MRRTALVALGSNQGPSLDILTRAVRRVGDACGRLTDCSHMYKSKAQLVENQPDFYNAVIAVQTSLDAPDLLKALQEIETGHAKSSERFGPRELDLDLIAFADGEQIVPVDAQDYRQLAMPHPRAHMRDFVVRPLCDMPIGRRTVLGNGARAEEMLNATPDDACIRVDTEQWAAAETASDAPLLMGVLNITPDSFSDGGSYVNLDKAVEHALRLQQEGAHVIDVGGESTRPNALDISPQEEQDRVLPVIEALRAHPDFSARLSIDTRHVSTAREAIAAGAHIINDEVGELDDEAEDMLRAAGDLGVPLMTMHSRGDARTMEKLKIEDASVDMTTYVKDWLCARATRALQAHGVPRWNVMIDPGLGFAKTHEQNIEILARTDELVETGYPVLIGTSRKRFVRQYTTFDIDVTTAATSTAAVLAGARMVRVHSIPHAVDVVSMAHALRQQRRRGPESRP</sequence>
<dbReference type="InterPro" id="IPR006390">
    <property type="entry name" value="DHP_synth_dom"/>
</dbReference>
<comment type="pathway">
    <text evidence="4">Cofactor biosynthesis; tetrahydrofolate biosynthesis; 7,8-dihydrofolate from 2-amino-4-hydroxy-6-hydroxymethyl-7,8-dihydropteridine diphosphate and 4-aminobenzoate: step 1/2.</text>
</comment>
<dbReference type="GO" id="GO:0005524">
    <property type="term" value="F:ATP binding"/>
    <property type="evidence" value="ECO:0007669"/>
    <property type="project" value="UniProtKB-KW"/>
</dbReference>
<dbReference type="PROSITE" id="PS00792">
    <property type="entry name" value="DHPS_1"/>
    <property type="match status" value="1"/>
</dbReference>
<evidence type="ECO:0000256" key="2">
    <source>
        <dbReference type="ARBA" id="ARBA00000198"/>
    </source>
</evidence>
<keyword evidence="13" id="KW-0289">Folate biosynthesis</keyword>
<dbReference type="NCBIfam" id="TIGR01496">
    <property type="entry name" value="DHPS"/>
    <property type="match status" value="1"/>
</dbReference>
<keyword evidence="9" id="KW-0547">Nucleotide-binding</keyword>
<name>A0A2R5G0Z6_9STRA</name>
<dbReference type="Pfam" id="PF00809">
    <property type="entry name" value="Pterin_bind"/>
    <property type="match status" value="1"/>
</dbReference>
<dbReference type="InterPro" id="IPR011005">
    <property type="entry name" value="Dihydropteroate_synth-like_sf"/>
</dbReference>
<dbReference type="PROSITE" id="PS00793">
    <property type="entry name" value="DHPS_2"/>
    <property type="match status" value="1"/>
</dbReference>
<dbReference type="GO" id="GO:0046654">
    <property type="term" value="P:tetrahydrofolate biosynthetic process"/>
    <property type="evidence" value="ECO:0007669"/>
    <property type="project" value="UniProtKB-UniPathway"/>
</dbReference>
<accession>A0A2R5G0Z6</accession>
<dbReference type="EMBL" id="BEYU01000001">
    <property type="protein sequence ID" value="GBG23969.1"/>
    <property type="molecule type" value="Genomic_DNA"/>
</dbReference>
<reference evidence="16 17" key="1">
    <citation type="submission" date="2017-12" db="EMBL/GenBank/DDBJ databases">
        <title>Sequencing, de novo assembly and annotation of complete genome of a new Thraustochytrid species, strain FCC1311.</title>
        <authorList>
            <person name="Sedici K."/>
            <person name="Godart F."/>
            <person name="Aiese Cigliano R."/>
            <person name="Sanseverino W."/>
            <person name="Barakat M."/>
            <person name="Ortet P."/>
            <person name="Marechal E."/>
            <person name="Cagnac O."/>
            <person name="Amato A."/>
        </authorList>
    </citation>
    <scope>NUCLEOTIDE SEQUENCE [LARGE SCALE GENOMIC DNA]</scope>
</reference>
<dbReference type="PANTHER" id="PTHR20941:SF1">
    <property type="entry name" value="FOLIC ACID SYNTHESIS PROTEIN FOL1"/>
    <property type="match status" value="1"/>
</dbReference>
<keyword evidence="14" id="KW-0511">Multifunctional enzyme</keyword>
<dbReference type="InParanoid" id="A0A2R5G0Z6"/>
<dbReference type="Gene3D" id="3.20.20.20">
    <property type="entry name" value="Dihydropteroate synthase-like"/>
    <property type="match status" value="1"/>
</dbReference>
<dbReference type="UniPathway" id="UPA00077">
    <property type="reaction ID" value="UER00155"/>
</dbReference>
<dbReference type="PROSITE" id="PS50972">
    <property type="entry name" value="PTERIN_BINDING"/>
    <property type="match status" value="1"/>
</dbReference>
<keyword evidence="12" id="KW-0460">Magnesium</keyword>
<keyword evidence="8" id="KW-0479">Metal-binding</keyword>
<dbReference type="NCBIfam" id="TIGR01498">
    <property type="entry name" value="folK"/>
    <property type="match status" value="1"/>
</dbReference>
<dbReference type="Proteomes" id="UP000241890">
    <property type="component" value="Unassembled WGS sequence"/>
</dbReference>
<dbReference type="Pfam" id="PF01288">
    <property type="entry name" value="HPPK"/>
    <property type="match status" value="1"/>
</dbReference>
<comment type="catalytic activity">
    <reaction evidence="2">
        <text>6-hydroxymethyl-7,8-dihydropterin + ATP = (7,8-dihydropterin-6-yl)methyl diphosphate + AMP + H(+)</text>
        <dbReference type="Rhea" id="RHEA:11412"/>
        <dbReference type="ChEBI" id="CHEBI:15378"/>
        <dbReference type="ChEBI" id="CHEBI:30616"/>
        <dbReference type="ChEBI" id="CHEBI:44841"/>
        <dbReference type="ChEBI" id="CHEBI:72950"/>
        <dbReference type="ChEBI" id="CHEBI:456215"/>
        <dbReference type="EC" id="2.7.6.3"/>
    </reaction>
</comment>
<evidence type="ECO:0000256" key="10">
    <source>
        <dbReference type="ARBA" id="ARBA00022777"/>
    </source>
</evidence>
<evidence type="ECO:0000313" key="17">
    <source>
        <dbReference type="Proteomes" id="UP000241890"/>
    </source>
</evidence>
<protein>
    <submittedName>
        <fullName evidence="16">Folate synthesis bifunctional protein</fullName>
    </submittedName>
</protein>
<keyword evidence="7" id="KW-0808">Transferase</keyword>
<gene>
    <name evidence="16" type="ORF">FCC1311_001882</name>
</gene>
<dbReference type="GO" id="GO:0046872">
    <property type="term" value="F:metal ion binding"/>
    <property type="evidence" value="ECO:0007669"/>
    <property type="project" value="UniProtKB-KW"/>
</dbReference>
<comment type="caution">
    <text evidence="16">The sequence shown here is derived from an EMBL/GenBank/DDBJ whole genome shotgun (WGS) entry which is preliminary data.</text>
</comment>
<dbReference type="SUPFAM" id="SSF55083">
    <property type="entry name" value="6-hydroxymethyl-7,8-dihydropterin pyrophosphokinase, HPPK"/>
    <property type="match status" value="1"/>
</dbReference>
<keyword evidence="10" id="KW-0418">Kinase</keyword>
<evidence type="ECO:0000259" key="15">
    <source>
        <dbReference type="PROSITE" id="PS50972"/>
    </source>
</evidence>
<evidence type="ECO:0000256" key="9">
    <source>
        <dbReference type="ARBA" id="ARBA00022741"/>
    </source>
</evidence>
<comment type="catalytic activity">
    <reaction evidence="1">
        <text>(7,8-dihydropterin-6-yl)methyl diphosphate + 4-aminobenzoate = 7,8-dihydropteroate + diphosphate</text>
        <dbReference type="Rhea" id="RHEA:19949"/>
        <dbReference type="ChEBI" id="CHEBI:17836"/>
        <dbReference type="ChEBI" id="CHEBI:17839"/>
        <dbReference type="ChEBI" id="CHEBI:33019"/>
        <dbReference type="ChEBI" id="CHEBI:72950"/>
        <dbReference type="EC" id="2.5.1.15"/>
    </reaction>
</comment>
<dbReference type="GO" id="GO:0016301">
    <property type="term" value="F:kinase activity"/>
    <property type="evidence" value="ECO:0007669"/>
    <property type="project" value="UniProtKB-KW"/>
</dbReference>
<evidence type="ECO:0000313" key="16">
    <source>
        <dbReference type="EMBL" id="GBG23969.1"/>
    </source>
</evidence>
<dbReference type="InterPro" id="IPR045031">
    <property type="entry name" value="DHP_synth-like"/>
</dbReference>